<feature type="domain" description="C2H2-type" evidence="10">
    <location>
        <begin position="217"/>
        <end position="245"/>
    </location>
</feature>
<dbReference type="EMBL" id="JAWQEG010000758">
    <property type="protein sequence ID" value="KAK3885883.1"/>
    <property type="molecule type" value="Genomic_DNA"/>
</dbReference>
<comment type="subcellular location">
    <subcellularLocation>
        <location evidence="1">Nucleus</location>
    </subcellularLocation>
</comment>
<feature type="compositionally biased region" description="Polar residues" evidence="9">
    <location>
        <begin position="91"/>
        <end position="112"/>
    </location>
</feature>
<dbReference type="Proteomes" id="UP001286313">
    <property type="component" value="Unassembled WGS sequence"/>
</dbReference>
<dbReference type="Pfam" id="PF00096">
    <property type="entry name" value="zf-C2H2"/>
    <property type="match status" value="2"/>
</dbReference>
<keyword evidence="6" id="KW-0804">Transcription</keyword>
<accession>A0AAE1F7V6</accession>
<evidence type="ECO:0000256" key="3">
    <source>
        <dbReference type="ARBA" id="ARBA00022737"/>
    </source>
</evidence>
<reference evidence="11" key="1">
    <citation type="submission" date="2023-10" db="EMBL/GenBank/DDBJ databases">
        <title>Genome assemblies of two species of porcelain crab, Petrolisthes cinctipes and Petrolisthes manimaculis (Anomura: Porcellanidae).</title>
        <authorList>
            <person name="Angst P."/>
        </authorList>
    </citation>
    <scope>NUCLEOTIDE SEQUENCE</scope>
    <source>
        <strain evidence="11">PB745_01</strain>
        <tissue evidence="11">Gill</tissue>
    </source>
</reference>
<dbReference type="GO" id="GO:0000978">
    <property type="term" value="F:RNA polymerase II cis-regulatory region sequence-specific DNA binding"/>
    <property type="evidence" value="ECO:0007669"/>
    <property type="project" value="TreeGrafter"/>
</dbReference>
<organism evidence="11 13">
    <name type="scientific">Petrolisthes cinctipes</name>
    <name type="common">Flat porcelain crab</name>
    <dbReference type="NCBI Taxonomy" id="88211"/>
    <lineage>
        <taxon>Eukaryota</taxon>
        <taxon>Metazoa</taxon>
        <taxon>Ecdysozoa</taxon>
        <taxon>Arthropoda</taxon>
        <taxon>Crustacea</taxon>
        <taxon>Multicrustacea</taxon>
        <taxon>Malacostraca</taxon>
        <taxon>Eumalacostraca</taxon>
        <taxon>Eucarida</taxon>
        <taxon>Decapoda</taxon>
        <taxon>Pleocyemata</taxon>
        <taxon>Anomura</taxon>
        <taxon>Galatheoidea</taxon>
        <taxon>Porcellanidae</taxon>
        <taxon>Petrolisthes</taxon>
    </lineage>
</organism>
<evidence type="ECO:0000313" key="12">
    <source>
        <dbReference type="EMBL" id="KAK3885883.1"/>
    </source>
</evidence>
<keyword evidence="3" id="KW-0677">Repeat</keyword>
<feature type="region of interest" description="Disordered" evidence="9">
    <location>
        <begin position="317"/>
        <end position="339"/>
    </location>
</feature>
<dbReference type="Gene3D" id="3.30.160.60">
    <property type="entry name" value="Classic Zinc Finger"/>
    <property type="match status" value="1"/>
</dbReference>
<dbReference type="PANTHER" id="PTHR24399:SF70">
    <property type="entry name" value="C2H2-TYPE DOMAIN-CONTAINING PROTEIN"/>
    <property type="match status" value="1"/>
</dbReference>
<evidence type="ECO:0000256" key="8">
    <source>
        <dbReference type="PROSITE-ProRule" id="PRU00042"/>
    </source>
</evidence>
<dbReference type="GO" id="GO:0001227">
    <property type="term" value="F:DNA-binding transcription repressor activity, RNA polymerase II-specific"/>
    <property type="evidence" value="ECO:0007669"/>
    <property type="project" value="TreeGrafter"/>
</dbReference>
<evidence type="ECO:0000256" key="5">
    <source>
        <dbReference type="ARBA" id="ARBA00023015"/>
    </source>
</evidence>
<evidence type="ECO:0000256" key="9">
    <source>
        <dbReference type="SAM" id="MobiDB-lite"/>
    </source>
</evidence>
<keyword evidence="7" id="KW-0539">Nucleus</keyword>
<gene>
    <name evidence="12" type="ORF">Pcinc_009944</name>
    <name evidence="11" type="ORF">Pcinc_025904</name>
</gene>
<evidence type="ECO:0000313" key="13">
    <source>
        <dbReference type="Proteomes" id="UP001286313"/>
    </source>
</evidence>
<dbReference type="EMBL" id="JAWQEG010002952">
    <property type="protein sequence ID" value="KAK3868736.1"/>
    <property type="molecule type" value="Genomic_DNA"/>
</dbReference>
<evidence type="ECO:0000256" key="4">
    <source>
        <dbReference type="ARBA" id="ARBA00022833"/>
    </source>
</evidence>
<comment type="caution">
    <text evidence="11">The sequence shown here is derived from an EMBL/GenBank/DDBJ whole genome shotgun (WGS) entry which is preliminary data.</text>
</comment>
<keyword evidence="4" id="KW-0862">Zinc</keyword>
<evidence type="ECO:0000256" key="2">
    <source>
        <dbReference type="ARBA" id="ARBA00022723"/>
    </source>
</evidence>
<feature type="compositionally biased region" description="Polar residues" evidence="9">
    <location>
        <begin position="120"/>
        <end position="148"/>
    </location>
</feature>
<keyword evidence="5" id="KW-0805">Transcription regulation</keyword>
<name>A0AAE1F7V6_PETCI</name>
<dbReference type="GO" id="GO:0008270">
    <property type="term" value="F:zinc ion binding"/>
    <property type="evidence" value="ECO:0007669"/>
    <property type="project" value="UniProtKB-KW"/>
</dbReference>
<proteinExistence type="predicted"/>
<dbReference type="PROSITE" id="PS00028">
    <property type="entry name" value="ZINC_FINGER_C2H2_1"/>
    <property type="match status" value="1"/>
</dbReference>
<dbReference type="InterPro" id="IPR036236">
    <property type="entry name" value="Znf_C2H2_sf"/>
</dbReference>
<keyword evidence="13" id="KW-1185">Reference proteome</keyword>
<feature type="compositionally biased region" description="Low complexity" evidence="9">
    <location>
        <begin position="149"/>
        <end position="182"/>
    </location>
</feature>
<evidence type="ECO:0000259" key="10">
    <source>
        <dbReference type="PROSITE" id="PS50157"/>
    </source>
</evidence>
<keyword evidence="8" id="KW-0863">Zinc-finger</keyword>
<sequence length="339" mass="36302">MVTVDGEQHCLVQEGSKRWRCKRCNLRGHEKRTRLRCQQCCVALCASCFQYYHQEKDGQRSLSYASSCGTFARLVADHMGSAGGVHRSPGQGRSPSNTRSPGQIRSPSQGISPNLIRSPASPNTGLHSKGSAQFHQSKTQSQPHSSLWSPGTSGCSTPSGRSPSIDGHSPSLTPSPLASLMPKLSNMSGTPTSNCIVTGQQPSNTRSISGSGVASPIICDICNKSFTSRSNLNKHKRVQHSGEEYVCPICRRTFRNRYYIKEHVLLCSTATQKKAAAAAASGMMSGSPTQGGYTLISVGGESDGLDESTDVRTKIEDGVDDSVDEKPTDLVLRRAASPT</sequence>
<evidence type="ECO:0000256" key="1">
    <source>
        <dbReference type="ARBA" id="ARBA00004123"/>
    </source>
</evidence>
<evidence type="ECO:0000256" key="7">
    <source>
        <dbReference type="ARBA" id="ARBA00023242"/>
    </source>
</evidence>
<keyword evidence="2" id="KW-0479">Metal-binding</keyword>
<dbReference type="PANTHER" id="PTHR24399">
    <property type="entry name" value="ZINC FINGER AND BTB DOMAIN-CONTAINING"/>
    <property type="match status" value="1"/>
</dbReference>
<dbReference type="PROSITE" id="PS50157">
    <property type="entry name" value="ZINC_FINGER_C2H2_2"/>
    <property type="match status" value="1"/>
</dbReference>
<evidence type="ECO:0000313" key="11">
    <source>
        <dbReference type="EMBL" id="KAK3868736.1"/>
    </source>
</evidence>
<protein>
    <recommendedName>
        <fullName evidence="10">C2H2-type domain-containing protein</fullName>
    </recommendedName>
</protein>
<dbReference type="InterPro" id="IPR013087">
    <property type="entry name" value="Znf_C2H2_type"/>
</dbReference>
<feature type="compositionally biased region" description="Polar residues" evidence="9">
    <location>
        <begin position="185"/>
        <end position="209"/>
    </location>
</feature>
<dbReference type="AlphaFoldDB" id="A0AAE1F7V6"/>
<dbReference type="GO" id="GO:0005654">
    <property type="term" value="C:nucleoplasm"/>
    <property type="evidence" value="ECO:0007669"/>
    <property type="project" value="TreeGrafter"/>
</dbReference>
<feature type="region of interest" description="Disordered" evidence="9">
    <location>
        <begin position="80"/>
        <end position="209"/>
    </location>
</feature>
<evidence type="ECO:0000256" key="6">
    <source>
        <dbReference type="ARBA" id="ARBA00023163"/>
    </source>
</evidence>
<dbReference type="SMART" id="SM00355">
    <property type="entry name" value="ZnF_C2H2"/>
    <property type="match status" value="2"/>
</dbReference>
<dbReference type="SUPFAM" id="SSF57667">
    <property type="entry name" value="beta-beta-alpha zinc fingers"/>
    <property type="match status" value="1"/>
</dbReference>